<protein>
    <submittedName>
        <fullName evidence="1">Uncharacterized protein</fullName>
    </submittedName>
</protein>
<evidence type="ECO:0000313" key="2">
    <source>
        <dbReference type="Proteomes" id="UP001177670"/>
    </source>
</evidence>
<comment type="caution">
    <text evidence="1">The sequence shown here is derived from an EMBL/GenBank/DDBJ whole genome shotgun (WGS) entry which is preliminary data.</text>
</comment>
<sequence length="94" mass="10734">YLKERRKSTNREIRTDSCKKNCLNDKSATNDPRFGASIHPVPVKSFNVAENKSSREQGTCEQILIAVFRGERDTEGLVVARREEGRAIQRREGK</sequence>
<dbReference type="Proteomes" id="UP001177670">
    <property type="component" value="Unassembled WGS sequence"/>
</dbReference>
<reference evidence="1" key="1">
    <citation type="submission" date="2021-10" db="EMBL/GenBank/DDBJ databases">
        <title>Melipona bicolor Genome sequencing and assembly.</title>
        <authorList>
            <person name="Araujo N.S."/>
            <person name="Arias M.C."/>
        </authorList>
    </citation>
    <scope>NUCLEOTIDE SEQUENCE</scope>
    <source>
        <strain evidence="1">USP_2M_L1-L4_2017</strain>
        <tissue evidence="1">Whole body</tissue>
    </source>
</reference>
<dbReference type="EMBL" id="JAHYIQ010000030">
    <property type="protein sequence ID" value="KAK1120583.1"/>
    <property type="molecule type" value="Genomic_DNA"/>
</dbReference>
<proteinExistence type="predicted"/>
<gene>
    <name evidence="1" type="ORF">K0M31_012189</name>
</gene>
<name>A0AA40FK26_9HYME</name>
<feature type="non-terminal residue" evidence="1">
    <location>
        <position position="1"/>
    </location>
</feature>
<dbReference type="AlphaFoldDB" id="A0AA40FK26"/>
<keyword evidence="2" id="KW-1185">Reference proteome</keyword>
<accession>A0AA40FK26</accession>
<evidence type="ECO:0000313" key="1">
    <source>
        <dbReference type="EMBL" id="KAK1120583.1"/>
    </source>
</evidence>
<organism evidence="1 2">
    <name type="scientific">Melipona bicolor</name>
    <dbReference type="NCBI Taxonomy" id="60889"/>
    <lineage>
        <taxon>Eukaryota</taxon>
        <taxon>Metazoa</taxon>
        <taxon>Ecdysozoa</taxon>
        <taxon>Arthropoda</taxon>
        <taxon>Hexapoda</taxon>
        <taxon>Insecta</taxon>
        <taxon>Pterygota</taxon>
        <taxon>Neoptera</taxon>
        <taxon>Endopterygota</taxon>
        <taxon>Hymenoptera</taxon>
        <taxon>Apocrita</taxon>
        <taxon>Aculeata</taxon>
        <taxon>Apoidea</taxon>
        <taxon>Anthophila</taxon>
        <taxon>Apidae</taxon>
        <taxon>Melipona</taxon>
    </lineage>
</organism>